<accession>A0ABQ8SGL9</accession>
<name>A0ABQ8SGL9_PERAM</name>
<reference evidence="1 2" key="1">
    <citation type="journal article" date="2022" name="Allergy">
        <title>Genome assembly and annotation of Periplaneta americana reveal a comprehensive cockroach allergen profile.</title>
        <authorList>
            <person name="Wang L."/>
            <person name="Xiong Q."/>
            <person name="Saelim N."/>
            <person name="Wang L."/>
            <person name="Nong W."/>
            <person name="Wan A.T."/>
            <person name="Shi M."/>
            <person name="Liu X."/>
            <person name="Cao Q."/>
            <person name="Hui J.H.L."/>
            <person name="Sookrung N."/>
            <person name="Leung T.F."/>
            <person name="Tungtrongchitr A."/>
            <person name="Tsui S.K.W."/>
        </authorList>
    </citation>
    <scope>NUCLEOTIDE SEQUENCE [LARGE SCALE GENOMIC DNA]</scope>
    <source>
        <strain evidence="1">PWHHKU_190912</strain>
    </source>
</reference>
<gene>
    <name evidence="1" type="ORF">ANN_15192</name>
</gene>
<evidence type="ECO:0000313" key="2">
    <source>
        <dbReference type="Proteomes" id="UP001148838"/>
    </source>
</evidence>
<organism evidence="1 2">
    <name type="scientific">Periplaneta americana</name>
    <name type="common">American cockroach</name>
    <name type="synonym">Blatta americana</name>
    <dbReference type="NCBI Taxonomy" id="6978"/>
    <lineage>
        <taxon>Eukaryota</taxon>
        <taxon>Metazoa</taxon>
        <taxon>Ecdysozoa</taxon>
        <taxon>Arthropoda</taxon>
        <taxon>Hexapoda</taxon>
        <taxon>Insecta</taxon>
        <taxon>Pterygota</taxon>
        <taxon>Neoptera</taxon>
        <taxon>Polyneoptera</taxon>
        <taxon>Dictyoptera</taxon>
        <taxon>Blattodea</taxon>
        <taxon>Blattoidea</taxon>
        <taxon>Blattidae</taxon>
        <taxon>Blattinae</taxon>
        <taxon>Periplaneta</taxon>
    </lineage>
</organism>
<proteinExistence type="predicted"/>
<dbReference type="Proteomes" id="UP001148838">
    <property type="component" value="Unassembled WGS sequence"/>
</dbReference>
<keyword evidence="2" id="KW-1185">Reference proteome</keyword>
<sequence length="249" mass="28448">MAKSTMTTSPQRKTGASYGERCEIISLLGIFENLDVDSLNFKRCIENCFKKIIVNFGTELRTSKSKPITDQLKRGMLYLALSDITFRYNIQKRTMILRVNRLKTLFKEITNLHRDDVICVCCFLLVYDYHPSSVVAGGSKRCFRFSTINPKVIATPLSADMIDVGLSDPITHHPYQCLPDSSAFCSASLPARHTVRATSKQFSSYLLRILRTAGFLLNYETEPHEYIDRNSMRKPIPPRGFEPELISYR</sequence>
<dbReference type="EMBL" id="JAJSOF020000027">
    <property type="protein sequence ID" value="KAJ4432935.1"/>
    <property type="molecule type" value="Genomic_DNA"/>
</dbReference>
<protein>
    <submittedName>
        <fullName evidence="1">Uncharacterized protein</fullName>
    </submittedName>
</protein>
<comment type="caution">
    <text evidence="1">The sequence shown here is derived from an EMBL/GenBank/DDBJ whole genome shotgun (WGS) entry which is preliminary data.</text>
</comment>
<evidence type="ECO:0000313" key="1">
    <source>
        <dbReference type="EMBL" id="KAJ4432935.1"/>
    </source>
</evidence>